<reference evidence="14" key="1">
    <citation type="submission" date="2023-06" db="EMBL/GenBank/DDBJ databases">
        <authorList>
            <person name="Delattre M."/>
        </authorList>
    </citation>
    <scope>NUCLEOTIDE SEQUENCE</scope>
    <source>
        <strain evidence="14">AF72</strain>
    </source>
</reference>
<proteinExistence type="predicted"/>
<dbReference type="PROSITE" id="PS00010">
    <property type="entry name" value="ASX_HYDROXYL"/>
    <property type="match status" value="2"/>
</dbReference>
<feature type="disulfide bond" evidence="10">
    <location>
        <begin position="962"/>
        <end position="971"/>
    </location>
</feature>
<sequence length="1275" mass="141336">MIDTSRDLSENRLAIITNEHLRGPTAMRNLQLDRNALFCMETDVMSSWQSLEVLAINGNNLTTLSKFSVPESMRAIRLADNPWLCDCRMSWVHQEMNPQWQSAIKCYRPALLNGRFLPSLRDDELKCSGIEKRASFSCADTRICPISCTCTESTVDCRDRGLTHIPSNLPKSTQELRLEQNKITFIPAKAFHDLPHLRRLDLSQNQIVEIAPNAFSGLEKLNSLVLYGNYLQSLHEEAFNGLSSLQLLLLNANQLTCLRKGSMTPLKNLNLLSLYDNKIRSIANGTFGALEKLQTLHLAKNPLICDCNLEWLANLLNARKMETSGARCEAPKRLAKKRLSAVPPSRFRCKGVQNMFATDRAGECMIDHDCPVECACSGTVVDCSKRSLTSAPDNIPQFTTELLLNGNHITKLGDNALDLPNLNRIDLSDNQLIGIPIDSFSKMPQISQIDLSNNHLKCLAERAFSSLKKLESLILAGNNFTCGCHLLSFVEWSREKPALMIEKASCRTGDQSTKFVDIDAEAISCEGVRDECADDGNYCPQGCTCKDTIVRCSGQNHTSIPSGVPIATTELLLDSNLITKLDPRKLAGLVNLVKLDLSNNRINSVENDTFQGLPRLSTLILSYNKIQCLAERAFGGMSTLRILSLHGNDISILPQTAFEGMENITHIALGSNSLYCDCNILWFSKWIKQKYIEAGIARCESPTALRNQLLLTAQQNQLLCTESTPPRILSKCDPCVQHKCENKASCQRKSSAEYSCSCAAGYYGERCEKEIDACFGHPCMNNATCKVTEKGRFSCVCKKGFNGQFCQTNIDDCAQNKCQNGGKCVDLINTYRCECNELFAGKYCEEKLEYCSKKLNPCKNTGACSATNGTYKCTCLPGFYGKDCETNIDDCVGNECKNGGKCMDGVNSYSCECSDGFRGPHCELPPSSNFLYQRTQHCSASCIHGSCVFGEDDDQQEAVCQCHAGYMGDKCELLSSAGFASQNSYVALEPLYESSANVTFLLTSQSRNGLVAYYGNKMAHLSLELFAGRLKVSWDIGNPPASVLYSYSVLNDNLPHHINLQMKGQRLSVKVDDTAVQSVENSGSATEFALKSKEFFYFGRPKSAVAEVALAEYQIRQNESFKGCISELVIDGKMVDFSNVVERLDIEKGCNEVVDYCAGMVCGTGQCHVDVKTPRGYRCQCPPDFMGPNCAQKKIQCNKEKFKEYYEEGDCRSIEEIKSARCDGYCGENGNCCTAVKQKRRKIKLHCKNGTSKMAVVPIVRKCLCNESCSARKRI</sequence>
<dbReference type="Proteomes" id="UP001177023">
    <property type="component" value="Unassembled WGS sequence"/>
</dbReference>
<gene>
    <name evidence="14" type="ORF">MSPICULIGERA_LOCUS5185</name>
</gene>
<dbReference type="FunFam" id="2.10.25.10:FF:000080">
    <property type="entry name" value="Neurogenic locus notch 1"/>
    <property type="match status" value="1"/>
</dbReference>
<dbReference type="InterPro" id="IPR000483">
    <property type="entry name" value="Cys-rich_flank_reg_C"/>
</dbReference>
<keyword evidence="5" id="KW-0433">Leucine-rich repeat</keyword>
<feature type="non-terminal residue" evidence="14">
    <location>
        <position position="1"/>
    </location>
</feature>
<keyword evidence="4 10" id="KW-0245">EGF-like domain</keyword>
<feature type="domain" description="EGF-like" evidence="13">
    <location>
        <begin position="809"/>
        <end position="845"/>
    </location>
</feature>
<dbReference type="PROSITE" id="PS01225">
    <property type="entry name" value="CTCK_2"/>
    <property type="match status" value="1"/>
</dbReference>
<feature type="disulfide bond" evidence="10">
    <location>
        <begin position="1181"/>
        <end position="1190"/>
    </location>
</feature>
<dbReference type="SMART" id="SM00181">
    <property type="entry name" value="EGF"/>
    <property type="match status" value="7"/>
</dbReference>
<evidence type="ECO:0000256" key="5">
    <source>
        <dbReference type="ARBA" id="ARBA00022614"/>
    </source>
</evidence>
<dbReference type="PROSITE" id="PS51450">
    <property type="entry name" value="LRR"/>
    <property type="match status" value="2"/>
</dbReference>
<keyword evidence="9" id="KW-0325">Glycoprotein</keyword>
<dbReference type="AlphaFoldDB" id="A0AA36FY99"/>
<dbReference type="PROSITE" id="PS01186">
    <property type="entry name" value="EGF_2"/>
    <property type="match status" value="5"/>
</dbReference>
<feature type="domain" description="EGF-like" evidence="13">
    <location>
        <begin position="934"/>
        <end position="972"/>
    </location>
</feature>
<keyword evidence="15" id="KW-1185">Reference proteome</keyword>
<comment type="caution">
    <text evidence="10">Lacks conserved residue(s) required for the propagation of feature annotation.</text>
</comment>
<dbReference type="Gene3D" id="2.10.25.10">
    <property type="entry name" value="Laminin"/>
    <property type="match status" value="7"/>
</dbReference>
<keyword evidence="3" id="KW-0964">Secreted</keyword>
<dbReference type="PROSITE" id="PS50026">
    <property type="entry name" value="EGF_3"/>
    <property type="match status" value="7"/>
</dbReference>
<feature type="domain" description="CTCK" evidence="11">
    <location>
        <begin position="1190"/>
        <end position="1270"/>
    </location>
</feature>
<dbReference type="FunFam" id="2.10.25.10:FF:000472">
    <property type="entry name" value="Uncharacterized protein, isoform A"/>
    <property type="match status" value="1"/>
</dbReference>
<dbReference type="PROSITE" id="PS01185">
    <property type="entry name" value="CTCK_1"/>
    <property type="match status" value="1"/>
</dbReference>
<dbReference type="CDD" id="cd00054">
    <property type="entry name" value="EGF_CA"/>
    <property type="match status" value="4"/>
</dbReference>
<dbReference type="InterPro" id="IPR001791">
    <property type="entry name" value="Laminin_G"/>
</dbReference>
<evidence type="ECO:0000259" key="13">
    <source>
        <dbReference type="PROSITE" id="PS50026"/>
    </source>
</evidence>
<feature type="domain" description="Laminin G" evidence="12">
    <location>
        <begin position="975"/>
        <end position="1150"/>
    </location>
</feature>
<dbReference type="FunFam" id="3.80.10.10:FF:000082">
    <property type="entry name" value="Leucine-rich repeat-containing 24"/>
    <property type="match status" value="1"/>
</dbReference>
<dbReference type="PROSITE" id="PS01187">
    <property type="entry name" value="EGF_CA"/>
    <property type="match status" value="2"/>
</dbReference>
<dbReference type="PROSITE" id="PS50025">
    <property type="entry name" value="LAM_G_DOMAIN"/>
    <property type="match status" value="1"/>
</dbReference>
<accession>A0AA36FY99</accession>
<dbReference type="SUPFAM" id="SSF49899">
    <property type="entry name" value="Concanavalin A-like lectins/glucanases"/>
    <property type="match status" value="1"/>
</dbReference>
<evidence type="ECO:0000256" key="7">
    <source>
        <dbReference type="ARBA" id="ARBA00022737"/>
    </source>
</evidence>
<organism evidence="14 15">
    <name type="scientific">Mesorhabditis spiculigera</name>
    <dbReference type="NCBI Taxonomy" id="96644"/>
    <lineage>
        <taxon>Eukaryota</taxon>
        <taxon>Metazoa</taxon>
        <taxon>Ecdysozoa</taxon>
        <taxon>Nematoda</taxon>
        <taxon>Chromadorea</taxon>
        <taxon>Rhabditida</taxon>
        <taxon>Rhabditina</taxon>
        <taxon>Rhabditomorpha</taxon>
        <taxon>Rhabditoidea</taxon>
        <taxon>Rhabditidae</taxon>
        <taxon>Mesorhabditinae</taxon>
        <taxon>Mesorhabditis</taxon>
    </lineage>
</organism>
<dbReference type="GO" id="GO:0048495">
    <property type="term" value="F:Roundabout binding"/>
    <property type="evidence" value="ECO:0007669"/>
    <property type="project" value="TreeGrafter"/>
</dbReference>
<dbReference type="GO" id="GO:0005509">
    <property type="term" value="F:calcium ion binding"/>
    <property type="evidence" value="ECO:0007669"/>
    <property type="project" value="InterPro"/>
</dbReference>
<dbReference type="SMART" id="SM00179">
    <property type="entry name" value="EGF_CA"/>
    <property type="match status" value="6"/>
</dbReference>
<comment type="caution">
    <text evidence="14">The sequence shown here is derived from an EMBL/GenBank/DDBJ whole genome shotgun (WGS) entry which is preliminary data.</text>
</comment>
<feature type="disulfide bond" evidence="10">
    <location>
        <begin position="1162"/>
        <end position="1179"/>
    </location>
</feature>
<dbReference type="Pfam" id="PF02210">
    <property type="entry name" value="Laminin_G_2"/>
    <property type="match status" value="1"/>
</dbReference>
<dbReference type="InterPro" id="IPR001611">
    <property type="entry name" value="Leu-rich_rpt"/>
</dbReference>
<dbReference type="GO" id="GO:0007411">
    <property type="term" value="P:axon guidance"/>
    <property type="evidence" value="ECO:0007669"/>
    <property type="project" value="TreeGrafter"/>
</dbReference>
<dbReference type="Pfam" id="PF00008">
    <property type="entry name" value="EGF"/>
    <property type="match status" value="5"/>
</dbReference>
<feature type="domain" description="EGF-like" evidence="13">
    <location>
        <begin position="770"/>
        <end position="807"/>
    </location>
</feature>
<dbReference type="FunFam" id="3.80.10.10:FF:000002">
    <property type="entry name" value="Slit guidance ligand 2"/>
    <property type="match status" value="1"/>
</dbReference>
<feature type="domain" description="EGF-like" evidence="13">
    <location>
        <begin position="733"/>
        <end position="768"/>
    </location>
</feature>
<keyword evidence="7" id="KW-0677">Repeat</keyword>
<evidence type="ECO:0000313" key="14">
    <source>
        <dbReference type="EMBL" id="CAJ0566591.1"/>
    </source>
</evidence>
<dbReference type="SUPFAM" id="SSF52047">
    <property type="entry name" value="RNI-like"/>
    <property type="match status" value="1"/>
</dbReference>
<keyword evidence="6" id="KW-0732">Signal</keyword>
<feature type="disulfide bond" evidence="10">
    <location>
        <begin position="875"/>
        <end position="884"/>
    </location>
</feature>
<dbReference type="FunFam" id="2.10.25.10:FF:000118">
    <property type="entry name" value="protein delta homolog 2"/>
    <property type="match status" value="1"/>
</dbReference>
<dbReference type="Gene3D" id="3.80.10.10">
    <property type="entry name" value="Ribonuclease Inhibitor"/>
    <property type="match status" value="4"/>
</dbReference>
<dbReference type="InterPro" id="IPR006207">
    <property type="entry name" value="Cys_knot_C"/>
</dbReference>
<dbReference type="SMART" id="SM00282">
    <property type="entry name" value="LamG"/>
    <property type="match status" value="1"/>
</dbReference>
<comment type="subcellular location">
    <subcellularLocation>
        <location evidence="1">Secreted</location>
    </subcellularLocation>
</comment>
<dbReference type="SUPFAM" id="SSF52058">
    <property type="entry name" value="L domain-like"/>
    <property type="match status" value="2"/>
</dbReference>
<evidence type="ECO:0000256" key="6">
    <source>
        <dbReference type="ARBA" id="ARBA00022729"/>
    </source>
</evidence>
<evidence type="ECO:0000256" key="3">
    <source>
        <dbReference type="ARBA" id="ARBA00022525"/>
    </source>
</evidence>
<dbReference type="PANTHER" id="PTHR45836:SF4">
    <property type="entry name" value="PROTEIN SLIT"/>
    <property type="match status" value="1"/>
</dbReference>
<feature type="disulfide bond" evidence="10">
    <location>
        <begin position="835"/>
        <end position="844"/>
    </location>
</feature>
<evidence type="ECO:0008006" key="16">
    <source>
        <dbReference type="Google" id="ProtNLM"/>
    </source>
</evidence>
<protein>
    <recommendedName>
        <fullName evidence="16">Protein slit</fullName>
    </recommendedName>
</protein>
<dbReference type="EMBL" id="CATQJA010001275">
    <property type="protein sequence ID" value="CAJ0566591.1"/>
    <property type="molecule type" value="Genomic_DNA"/>
</dbReference>
<dbReference type="Pfam" id="PF01462">
    <property type="entry name" value="LRRNT"/>
    <property type="match status" value="3"/>
</dbReference>
<dbReference type="CDD" id="cd00110">
    <property type="entry name" value="LamG"/>
    <property type="match status" value="1"/>
</dbReference>
<evidence type="ECO:0000256" key="8">
    <source>
        <dbReference type="ARBA" id="ARBA00023157"/>
    </source>
</evidence>
<dbReference type="InterPro" id="IPR032675">
    <property type="entry name" value="LRR_dom_sf"/>
</dbReference>
<dbReference type="InterPro" id="IPR000742">
    <property type="entry name" value="EGF"/>
</dbReference>
<dbReference type="InterPro" id="IPR000152">
    <property type="entry name" value="EGF-type_Asp/Asn_hydroxyl_site"/>
</dbReference>
<evidence type="ECO:0000259" key="11">
    <source>
        <dbReference type="PROSITE" id="PS01225"/>
    </source>
</evidence>
<dbReference type="InterPro" id="IPR003591">
    <property type="entry name" value="Leu-rich_rpt_typical-subtyp"/>
</dbReference>
<feature type="disulfide bond" evidence="10">
    <location>
        <begin position="758"/>
        <end position="767"/>
    </location>
</feature>
<feature type="disulfide bond" evidence="10">
    <location>
        <begin position="913"/>
        <end position="922"/>
    </location>
</feature>
<dbReference type="PROSITE" id="PS00022">
    <property type="entry name" value="EGF_1"/>
    <property type="match status" value="7"/>
</dbReference>
<dbReference type="SUPFAM" id="SSF57196">
    <property type="entry name" value="EGF/Laminin"/>
    <property type="match status" value="5"/>
</dbReference>
<keyword evidence="8 10" id="KW-1015">Disulfide bond</keyword>
<dbReference type="SMART" id="SM00082">
    <property type="entry name" value="LRRCT"/>
    <property type="match status" value="4"/>
</dbReference>
<dbReference type="InterPro" id="IPR000372">
    <property type="entry name" value="LRRNT"/>
</dbReference>
<feature type="domain" description="EGF-like" evidence="13">
    <location>
        <begin position="887"/>
        <end position="923"/>
    </location>
</feature>
<evidence type="ECO:0000256" key="10">
    <source>
        <dbReference type="PROSITE-ProRule" id="PRU00076"/>
    </source>
</evidence>
<dbReference type="InterPro" id="IPR018097">
    <property type="entry name" value="EGF_Ca-bd_CS"/>
</dbReference>
<evidence type="ECO:0000259" key="12">
    <source>
        <dbReference type="PROSITE" id="PS50025"/>
    </source>
</evidence>
<dbReference type="GO" id="GO:0008201">
    <property type="term" value="F:heparin binding"/>
    <property type="evidence" value="ECO:0007669"/>
    <property type="project" value="TreeGrafter"/>
</dbReference>
<keyword evidence="2" id="KW-0217">Developmental protein</keyword>
<feature type="disulfide bond" evidence="10">
    <location>
        <begin position="1157"/>
        <end position="1167"/>
    </location>
</feature>
<dbReference type="PANTHER" id="PTHR45836">
    <property type="entry name" value="SLIT HOMOLOG"/>
    <property type="match status" value="1"/>
</dbReference>
<feature type="disulfide bond" evidence="10">
    <location>
        <begin position="797"/>
        <end position="806"/>
    </location>
</feature>
<evidence type="ECO:0000313" key="15">
    <source>
        <dbReference type="Proteomes" id="UP001177023"/>
    </source>
</evidence>
<feature type="domain" description="EGF-like" evidence="13">
    <location>
        <begin position="1153"/>
        <end position="1191"/>
    </location>
</feature>
<name>A0AA36FY99_9BILA</name>
<dbReference type="InterPro" id="IPR001881">
    <property type="entry name" value="EGF-like_Ca-bd_dom"/>
</dbReference>
<dbReference type="GO" id="GO:0005576">
    <property type="term" value="C:extracellular region"/>
    <property type="evidence" value="ECO:0007669"/>
    <property type="project" value="UniProtKB-SubCell"/>
</dbReference>
<feature type="domain" description="EGF-like" evidence="13">
    <location>
        <begin position="847"/>
        <end position="885"/>
    </location>
</feature>
<dbReference type="InterPro" id="IPR013320">
    <property type="entry name" value="ConA-like_dom_sf"/>
</dbReference>
<dbReference type="Gene3D" id="2.60.120.200">
    <property type="match status" value="1"/>
</dbReference>
<dbReference type="Pfam" id="PF13855">
    <property type="entry name" value="LRR_8"/>
    <property type="match status" value="4"/>
</dbReference>
<dbReference type="SMART" id="SM00365">
    <property type="entry name" value="LRR_SD22"/>
    <property type="match status" value="6"/>
</dbReference>
<dbReference type="SMART" id="SM00369">
    <property type="entry name" value="LRR_TYP"/>
    <property type="match status" value="10"/>
</dbReference>
<dbReference type="InterPro" id="IPR051355">
    <property type="entry name" value="Notch/Slit_guidance"/>
</dbReference>
<evidence type="ECO:0000256" key="9">
    <source>
        <dbReference type="ARBA" id="ARBA00023180"/>
    </source>
</evidence>
<dbReference type="SMART" id="SM00013">
    <property type="entry name" value="LRRNT"/>
    <property type="match status" value="3"/>
</dbReference>
<dbReference type="SMART" id="SM00041">
    <property type="entry name" value="CT"/>
    <property type="match status" value="1"/>
</dbReference>
<evidence type="ECO:0000256" key="1">
    <source>
        <dbReference type="ARBA" id="ARBA00004613"/>
    </source>
</evidence>
<evidence type="ECO:0000256" key="2">
    <source>
        <dbReference type="ARBA" id="ARBA00022473"/>
    </source>
</evidence>
<evidence type="ECO:0000256" key="4">
    <source>
        <dbReference type="ARBA" id="ARBA00022536"/>
    </source>
</evidence>